<dbReference type="InterPro" id="IPR047589">
    <property type="entry name" value="DUF11_rpt"/>
</dbReference>
<gene>
    <name evidence="8" type="ORF">ACFL27_15690</name>
</gene>
<dbReference type="InterPro" id="IPR051172">
    <property type="entry name" value="Chlamydia_OmcB"/>
</dbReference>
<evidence type="ECO:0000313" key="8">
    <source>
        <dbReference type="EMBL" id="MFC1851632.1"/>
    </source>
</evidence>
<evidence type="ECO:0000259" key="5">
    <source>
        <dbReference type="Pfam" id="PF01345"/>
    </source>
</evidence>
<evidence type="ECO:0000313" key="9">
    <source>
        <dbReference type="Proteomes" id="UP001594351"/>
    </source>
</evidence>
<dbReference type="InterPro" id="IPR029031">
    <property type="entry name" value="Gingipain_N_sf"/>
</dbReference>
<evidence type="ECO:0000259" key="6">
    <source>
        <dbReference type="Pfam" id="PF01364"/>
    </source>
</evidence>
<evidence type="ECO:0000256" key="1">
    <source>
        <dbReference type="ARBA" id="ARBA00004613"/>
    </source>
</evidence>
<reference evidence="8 9" key="1">
    <citation type="submission" date="2024-09" db="EMBL/GenBank/DDBJ databases">
        <title>Laminarin stimulates single cell rates of sulfate reduction while oxygen inhibits transcriptomic activity in coastal marine sediment.</title>
        <authorList>
            <person name="Lindsay M."/>
            <person name="Orcutt B."/>
            <person name="Emerson D."/>
            <person name="Stepanauskas R."/>
            <person name="D'Angelo T."/>
        </authorList>
    </citation>
    <scope>NUCLEOTIDE SEQUENCE [LARGE SCALE GENOMIC DNA]</scope>
    <source>
        <strain evidence="8">SAG AM-311-K15</strain>
    </source>
</reference>
<dbReference type="Pfam" id="PF01364">
    <property type="entry name" value="Peptidase_C25"/>
    <property type="match status" value="1"/>
</dbReference>
<feature type="region of interest" description="Disordered" evidence="4">
    <location>
        <begin position="417"/>
        <end position="467"/>
    </location>
</feature>
<name>A0ABV6YZK8_UNCC1</name>
<dbReference type="Pfam" id="PF17210">
    <property type="entry name" value="SdrD_B"/>
    <property type="match status" value="1"/>
</dbReference>
<dbReference type="Gene3D" id="3.40.50.10390">
    <property type="entry name" value="Gingipain r, domain 1"/>
    <property type="match status" value="1"/>
</dbReference>
<dbReference type="InterPro" id="IPR033764">
    <property type="entry name" value="Sdr_B"/>
</dbReference>
<dbReference type="Gene3D" id="2.60.40.10">
    <property type="entry name" value="Immunoglobulins"/>
    <property type="match status" value="2"/>
</dbReference>
<feature type="domain" description="Gingipain" evidence="6">
    <location>
        <begin position="1055"/>
        <end position="1398"/>
    </location>
</feature>
<evidence type="ECO:0000256" key="4">
    <source>
        <dbReference type="SAM" id="MobiDB-lite"/>
    </source>
</evidence>
<dbReference type="PANTHER" id="PTHR34819:SF3">
    <property type="entry name" value="CELL SURFACE PROTEIN"/>
    <property type="match status" value="1"/>
</dbReference>
<feature type="domain" description="SD-repeat containing protein B" evidence="7">
    <location>
        <begin position="438"/>
        <end position="538"/>
    </location>
</feature>
<dbReference type="SUPFAM" id="SSF52129">
    <property type="entry name" value="Caspase-like"/>
    <property type="match status" value="1"/>
</dbReference>
<keyword evidence="2" id="KW-0964">Secreted</keyword>
<evidence type="ECO:0000256" key="3">
    <source>
        <dbReference type="ARBA" id="ARBA00022729"/>
    </source>
</evidence>
<dbReference type="Pfam" id="PF01345">
    <property type="entry name" value="DUF11"/>
    <property type="match status" value="2"/>
</dbReference>
<dbReference type="EMBL" id="JBHPBY010000209">
    <property type="protein sequence ID" value="MFC1851632.1"/>
    <property type="molecule type" value="Genomic_DNA"/>
</dbReference>
<evidence type="ECO:0000259" key="7">
    <source>
        <dbReference type="Pfam" id="PF17210"/>
    </source>
</evidence>
<feature type="non-terminal residue" evidence="8">
    <location>
        <position position="1"/>
    </location>
</feature>
<dbReference type="InterPro" id="IPR001769">
    <property type="entry name" value="Gingipain"/>
</dbReference>
<accession>A0ABV6YZK8</accession>
<feature type="region of interest" description="Disordered" evidence="4">
    <location>
        <begin position="101"/>
        <end position="133"/>
    </location>
</feature>
<dbReference type="PANTHER" id="PTHR34819">
    <property type="entry name" value="LARGE CYSTEINE-RICH PERIPLASMIC PROTEIN OMCB"/>
    <property type="match status" value="1"/>
</dbReference>
<dbReference type="Proteomes" id="UP001594351">
    <property type="component" value="Unassembled WGS sequence"/>
</dbReference>
<dbReference type="InterPro" id="IPR013783">
    <property type="entry name" value="Ig-like_fold"/>
</dbReference>
<dbReference type="InterPro" id="IPR001434">
    <property type="entry name" value="OmcB-like_DUF11"/>
</dbReference>
<comment type="subcellular location">
    <subcellularLocation>
        <location evidence="1">Secreted</location>
    </subcellularLocation>
</comment>
<dbReference type="Gene3D" id="3.40.50.1460">
    <property type="match status" value="1"/>
</dbReference>
<dbReference type="Gene3D" id="2.60.120.260">
    <property type="entry name" value="Galactose-binding domain-like"/>
    <property type="match status" value="1"/>
</dbReference>
<sequence length="1399" mass="151426">AGQTATYTIVIRNIGDDEADVVDVTDALPGGGDFTYASTDSVVEVDATRTVTTNPTVGDTTLNWGTWIIDAGGSVTITFTVNIDSGATNGTYDNTVEVDYDSDDNGSHDVNIDDDGTLPQDDDTPFGQDPEDDEDVTVAAIPVLDVTKVSSAGGTIPYASLPVTITYTMTVTNNGLGDANNVRVNDAVPTGTTYVAASTNVNTPVSTSGEVASDNFDSGFPNSGTGWADSGWAFSGTAFTAVPDSSPSAPNSMRIWSGTTGDYGDRVVDLTGMVSATLTFRFRRSSLESNDYIRLYVGDGVAAPVIQETFSGGTDLMYGTRSYDITAYISATTTIRFVTDNLNQADDILYVDDISIEATGRANQDIAGHAPAGLVIAADGHDLEPGEVMTVTYQVTTDDPLPVGTTSIDNTVFVTSDEISDPESATASDDIDGGPSGSIGDLVWDDDDQDGTLEPTDGDGNRDAGEPGLENITVYLWDDVGTLLATTLTDANGYYLFDGLDAGDYVVSINSASLPPSYVLTTGNEPLSITLAADEDNTDADFGYWYNPTPTLAVISSFKAYSVGSQVVVEWETTSEFGTVGFYLFRRENERQLYQPVNKKLLPSLLHAPKGGLYRYVDCEAWPGKTYTYLLVEVEADGDKLRFGPYTVRVVEASQPLARAPLLAQFSKEAHDRTAAKKARIQASKAAQEAFKATIRARARGSSVRVPRARDQKAKIAITEKGWYFVDAVDIAAVLGDEVRNVIQLIYQNKLAVSYGGKLVASYPNADFSGIHFYGEGIDSIYTDENIYWLGKRDGLRMRDGFGGLPDPTSGGETYTDTIHFEQDNYAYPTIFTDPEADIWLWDFFYAGHATYGTKNFLFQMPGVGPGSAESAALTIRLMGATDSSADPDHHVIISLNGTQIGEDEWDGLRPLEKSYQIDQSLLVEGENTLTVQSLLNPGVPYGYVYLDSFSVSYERFYQAVNDRLIVRGDDNPVVTIHGFSQPTINLINITRPSKPQKIVHCTIDQSGDSYRISFRPHSPTTEYLAFTDGAVSAPPAMIADSHAQLRNRANSANYVIITAAFLKDAADTLAAYRQGQGYQTMVVDLEDIYDEFNYGIVDPHAIRTFLAYTHANWTVAPQYVVLAGEGTFDYKNVYGYGGNIIPPVMVSTEGGLFPSDNALTDMYLNDGLPDIAIGRLPVVTAQELETVIDKIITYESSTTGDWTKRILMLADYTSGAMNFAQDSDEVAQLMRPDYVTEKIYLPTATSLDDARLAVIQGINDGALLVNFMGHGTMDRLADVGLFKQSDVGSLTNYDHLTVFATLTCVAGHFAYPGYDCLAEDLLLHNAGGAVAMWAPSAYSVHNQASVLNQEFFWDSFITEKKVLGDAVLHSLRAYGTLTDTPALLDVYILFGDPALKMW</sequence>
<proteinExistence type="predicted"/>
<comment type="caution">
    <text evidence="8">The sequence shown here is derived from an EMBL/GenBank/DDBJ whole genome shotgun (WGS) entry which is preliminary data.</text>
</comment>
<keyword evidence="9" id="KW-1185">Reference proteome</keyword>
<evidence type="ECO:0000256" key="2">
    <source>
        <dbReference type="ARBA" id="ARBA00022525"/>
    </source>
</evidence>
<protein>
    <submittedName>
        <fullName evidence="8">C25 family cysteine peptidase</fullName>
    </submittedName>
</protein>
<keyword evidence="3" id="KW-0732">Signal</keyword>
<dbReference type="InterPro" id="IPR029030">
    <property type="entry name" value="Caspase-like_dom_sf"/>
</dbReference>
<feature type="domain" description="DUF11" evidence="5">
    <location>
        <begin position="1"/>
        <end position="105"/>
    </location>
</feature>
<feature type="domain" description="DUF11" evidence="5">
    <location>
        <begin position="164"/>
        <end position="210"/>
    </location>
</feature>
<organism evidence="8 9">
    <name type="scientific">candidate division CSSED10-310 bacterium</name>
    <dbReference type="NCBI Taxonomy" id="2855610"/>
    <lineage>
        <taxon>Bacteria</taxon>
        <taxon>Bacteria division CSSED10-310</taxon>
    </lineage>
</organism>
<dbReference type="NCBIfam" id="TIGR01451">
    <property type="entry name" value="B_ant_repeat"/>
    <property type="match status" value="2"/>
</dbReference>
<feature type="compositionally biased region" description="Acidic residues" evidence="4">
    <location>
        <begin position="112"/>
        <end position="133"/>
    </location>
</feature>
<dbReference type="SUPFAM" id="SSF117074">
    <property type="entry name" value="Hypothetical protein PA1324"/>
    <property type="match status" value="1"/>
</dbReference>